<evidence type="ECO:0000256" key="9">
    <source>
        <dbReference type="PROSITE-ProRule" id="PRU00121"/>
    </source>
</evidence>
<dbReference type="EMBL" id="JAINUG010000122">
    <property type="protein sequence ID" value="KAJ8394841.1"/>
    <property type="molecule type" value="Genomic_DNA"/>
</dbReference>
<evidence type="ECO:0000256" key="1">
    <source>
        <dbReference type="ARBA" id="ARBA00004613"/>
    </source>
</evidence>
<feature type="domain" description="Kringle" evidence="12">
    <location>
        <begin position="256"/>
        <end position="335"/>
    </location>
</feature>
<dbReference type="InterPro" id="IPR003609">
    <property type="entry name" value="Pan_app"/>
</dbReference>
<evidence type="ECO:0000256" key="11">
    <source>
        <dbReference type="SAM" id="SignalP"/>
    </source>
</evidence>
<dbReference type="InterPro" id="IPR001314">
    <property type="entry name" value="Peptidase_S1A"/>
</dbReference>
<evidence type="ECO:0008006" key="17">
    <source>
        <dbReference type="Google" id="ProtNLM"/>
    </source>
</evidence>
<dbReference type="Gene3D" id="3.50.4.10">
    <property type="entry name" value="Hepatocyte Growth Factor"/>
    <property type="match status" value="1"/>
</dbReference>
<name>A0AAD7WF61_9TELE</name>
<evidence type="ECO:0000256" key="2">
    <source>
        <dbReference type="ARBA" id="ARBA00022525"/>
    </source>
</evidence>
<dbReference type="PROSITE" id="PS50948">
    <property type="entry name" value="PAN"/>
    <property type="match status" value="1"/>
</dbReference>
<dbReference type="PROSITE" id="PS50240">
    <property type="entry name" value="TRYPSIN_DOM"/>
    <property type="match status" value="1"/>
</dbReference>
<dbReference type="SUPFAM" id="SSF57440">
    <property type="entry name" value="Kringle-like"/>
    <property type="match status" value="4"/>
</dbReference>
<evidence type="ECO:0000259" key="14">
    <source>
        <dbReference type="PROSITE" id="PS50948"/>
    </source>
</evidence>
<dbReference type="SUPFAM" id="SSF50494">
    <property type="entry name" value="Trypsin-like serine proteases"/>
    <property type="match status" value="1"/>
</dbReference>
<proteinExistence type="inferred from homology"/>
<evidence type="ECO:0000256" key="4">
    <source>
        <dbReference type="ARBA" id="ARBA00022572"/>
    </source>
</evidence>
<feature type="domain" description="Kringle" evidence="12">
    <location>
        <begin position="110"/>
        <end position="241"/>
    </location>
</feature>
<dbReference type="InterPro" id="IPR009003">
    <property type="entry name" value="Peptidase_S1_PA"/>
</dbReference>
<feature type="domain" description="Apple" evidence="14">
    <location>
        <begin position="7"/>
        <end position="106"/>
    </location>
</feature>
<dbReference type="FunFam" id="2.40.10.10:FF:000055">
    <property type="entry name" value="Hepatocyte growth factor-like 1"/>
    <property type="match status" value="1"/>
</dbReference>
<dbReference type="GO" id="GO:0005615">
    <property type="term" value="C:extracellular space"/>
    <property type="evidence" value="ECO:0007669"/>
    <property type="project" value="TreeGrafter"/>
</dbReference>
<dbReference type="AlphaFoldDB" id="A0AAD7WF61"/>
<keyword evidence="16" id="KW-1185">Reference proteome</keyword>
<comment type="caution">
    <text evidence="15">The sequence shown here is derived from an EMBL/GenBank/DDBJ whole genome shotgun (WGS) entry which is preliminary data.</text>
</comment>
<gene>
    <name evidence="15" type="ORF">AAFF_G00041960</name>
</gene>
<dbReference type="PANTHER" id="PTHR24261">
    <property type="entry name" value="PLASMINOGEN-RELATED"/>
    <property type="match status" value="1"/>
</dbReference>
<reference evidence="15" key="1">
    <citation type="journal article" date="2023" name="Science">
        <title>Genome structures resolve the early diversification of teleost fishes.</title>
        <authorList>
            <person name="Parey E."/>
            <person name="Louis A."/>
            <person name="Montfort J."/>
            <person name="Bouchez O."/>
            <person name="Roques C."/>
            <person name="Iampietro C."/>
            <person name="Lluch J."/>
            <person name="Castinel A."/>
            <person name="Donnadieu C."/>
            <person name="Desvignes T."/>
            <person name="Floi Bucao C."/>
            <person name="Jouanno E."/>
            <person name="Wen M."/>
            <person name="Mejri S."/>
            <person name="Dirks R."/>
            <person name="Jansen H."/>
            <person name="Henkel C."/>
            <person name="Chen W.J."/>
            <person name="Zahm M."/>
            <person name="Cabau C."/>
            <person name="Klopp C."/>
            <person name="Thompson A.W."/>
            <person name="Robinson-Rechavi M."/>
            <person name="Braasch I."/>
            <person name="Lecointre G."/>
            <person name="Bobe J."/>
            <person name="Postlethwait J.H."/>
            <person name="Berthelot C."/>
            <person name="Roest Crollius H."/>
            <person name="Guiguen Y."/>
        </authorList>
    </citation>
    <scope>NUCLEOTIDE SEQUENCE</scope>
    <source>
        <strain evidence="15">NC1722</strain>
    </source>
</reference>
<dbReference type="Gene3D" id="2.40.10.10">
    <property type="entry name" value="Trypsin-like serine proteases"/>
    <property type="match status" value="2"/>
</dbReference>
<dbReference type="Pfam" id="PF00089">
    <property type="entry name" value="Trypsin"/>
    <property type="match status" value="1"/>
</dbReference>
<keyword evidence="4 9" id="KW-0420">Kringle</keyword>
<dbReference type="InterPro" id="IPR024174">
    <property type="entry name" value="HGF/MST1"/>
</dbReference>
<feature type="chain" id="PRO_5041906343" description="Hepatocyte growth factor-like protein" evidence="11">
    <location>
        <begin position="20"/>
        <end position="682"/>
    </location>
</feature>
<dbReference type="InterPro" id="IPR000001">
    <property type="entry name" value="Kringle"/>
</dbReference>
<dbReference type="PRINTS" id="PR00018">
    <property type="entry name" value="KRINGLE"/>
</dbReference>
<evidence type="ECO:0000313" key="16">
    <source>
        <dbReference type="Proteomes" id="UP001221898"/>
    </source>
</evidence>
<dbReference type="Pfam" id="PF00024">
    <property type="entry name" value="PAN_1"/>
    <property type="match status" value="1"/>
</dbReference>
<dbReference type="GO" id="GO:0004252">
    <property type="term" value="F:serine-type endopeptidase activity"/>
    <property type="evidence" value="ECO:0007669"/>
    <property type="project" value="InterPro"/>
</dbReference>
<dbReference type="InterPro" id="IPR043504">
    <property type="entry name" value="Peptidase_S1_PA_chymotrypsin"/>
</dbReference>
<dbReference type="CDD" id="cd01099">
    <property type="entry name" value="PAN_AP_HGF"/>
    <property type="match status" value="1"/>
</dbReference>
<keyword evidence="3 8" id="KW-0721">Serine protease homolog</keyword>
<dbReference type="Pfam" id="PF00051">
    <property type="entry name" value="Kringle"/>
    <property type="match status" value="4"/>
</dbReference>
<keyword evidence="6" id="KW-0677">Repeat</keyword>
<dbReference type="PANTHER" id="PTHR24261:SF12">
    <property type="entry name" value="HEPATOCYTE GROWTH FACTOR-LIKE PROTEIN-RELATED"/>
    <property type="match status" value="1"/>
</dbReference>
<evidence type="ECO:0000259" key="12">
    <source>
        <dbReference type="PROSITE" id="PS50070"/>
    </source>
</evidence>
<keyword evidence="7 9" id="KW-1015">Disulfide bond</keyword>
<feature type="disulfide bond" evidence="9">
    <location>
        <begin position="306"/>
        <end position="329"/>
    </location>
</feature>
<feature type="region of interest" description="Disordered" evidence="10">
    <location>
        <begin position="161"/>
        <end position="186"/>
    </location>
</feature>
<dbReference type="Gene3D" id="2.40.20.10">
    <property type="entry name" value="Plasminogen Kringle 4"/>
    <property type="match status" value="4"/>
</dbReference>
<dbReference type="InterPro" id="IPR013806">
    <property type="entry name" value="Kringle-like"/>
</dbReference>
<evidence type="ECO:0000256" key="8">
    <source>
        <dbReference type="PIRNR" id="PIRNR001152"/>
    </source>
</evidence>
<dbReference type="InterPro" id="IPR001254">
    <property type="entry name" value="Trypsin_dom"/>
</dbReference>
<feature type="compositionally biased region" description="Low complexity" evidence="10">
    <location>
        <begin position="161"/>
        <end position="172"/>
    </location>
</feature>
<protein>
    <recommendedName>
        <fullName evidence="17">Hepatocyte growth factor-like protein</fullName>
    </recommendedName>
</protein>
<keyword evidence="2" id="KW-0964">Secreted</keyword>
<comment type="caution">
    <text evidence="9">Lacks conserved residue(s) required for the propagation of feature annotation.</text>
</comment>
<dbReference type="CDD" id="cd00190">
    <property type="entry name" value="Tryp_SPc"/>
    <property type="match status" value="1"/>
</dbReference>
<accession>A0AAD7WF61</accession>
<dbReference type="InterPro" id="IPR050759">
    <property type="entry name" value="Serine_protease_kringle"/>
</dbReference>
<comment type="similarity">
    <text evidence="8">Belongs to the peptidase S1 family. Plasminogen subfamily.</text>
</comment>
<evidence type="ECO:0000256" key="7">
    <source>
        <dbReference type="ARBA" id="ARBA00023157"/>
    </source>
</evidence>
<sequence length="682" mass="77512">MTLFLLCAALALYGQLATGYRSPLNDFQRSEGRELVPNIWHVDRMHLLPGLTLEECARRCSQTRECRAFNYETRPSITCKQLPWVRDENTADVKRNVNCDLYEKKDYVRRCIVGDGKTYRGKVSKTQSGHTCQQWWSKSPHDHRWTPSGENGLELNYCRNPTGTPSGPGATPRIRSGASRPATSLTARTRSYPHQHIYQPEKYPDKSLDDNYCRNPDASPVPWCYTTDSSVERQTCKISKCEKVPQRHSSSSYTTHCFRDRGEDYRGKINETTGGIPCQRWDAQYPHQHPFYPQTYECKGLEDNYCRNPDGSEAPWCFTSVPEMRTALCLQIKRCADDIEAEDCYHENGRNYRGVVRKTRKGIICQKWSVNTPHRTKINPTTYPAANLTEDYCRNPDVDQHGPWCYTTDPKTEFDYCAIKQCAGEKVSIIEPAEQVEFNECGKREDRLSNMRMRIVGGIPGNSPWTVSLRDRRGNHFCGGSLVNSKWVISTKQCFSSCYVDLTGYTARMGTLYRNPRADEPGLQIIQLTKIVCGPSESHLVMLQLDTPAQFNDRVSQICLPPERYIVPDGTRCEIAGWGETKGTGDETVLNVAQLSVLANSKCNDYFRGRVKENEMCTSSFHGGVGACERDYGGPLACQNSDCWVLEGVIIPMRRCGHPGQPNIFIRVSVYVDWIKKVMELA</sequence>
<dbReference type="InterPro" id="IPR038178">
    <property type="entry name" value="Kringle_sf"/>
</dbReference>
<feature type="disulfide bond" evidence="9">
    <location>
        <begin position="278"/>
        <end position="317"/>
    </location>
</feature>
<evidence type="ECO:0000256" key="10">
    <source>
        <dbReference type="SAM" id="MobiDB-lite"/>
    </source>
</evidence>
<dbReference type="InterPro" id="IPR018056">
    <property type="entry name" value="Kringle_CS"/>
</dbReference>
<dbReference type="GO" id="GO:0006508">
    <property type="term" value="P:proteolysis"/>
    <property type="evidence" value="ECO:0007669"/>
    <property type="project" value="InterPro"/>
</dbReference>
<dbReference type="PROSITE" id="PS50070">
    <property type="entry name" value="KRINGLE_2"/>
    <property type="match status" value="3"/>
</dbReference>
<comment type="subcellular location">
    <subcellularLocation>
        <location evidence="1">Secreted</location>
    </subcellularLocation>
</comment>
<dbReference type="PIRSF" id="PIRSF001152">
    <property type="entry name" value="HGF_MST1"/>
    <property type="match status" value="1"/>
</dbReference>
<evidence type="ECO:0000256" key="3">
    <source>
        <dbReference type="ARBA" id="ARBA00022542"/>
    </source>
</evidence>
<dbReference type="SMART" id="SM00473">
    <property type="entry name" value="PAN_AP"/>
    <property type="match status" value="1"/>
</dbReference>
<dbReference type="CDD" id="cd00108">
    <property type="entry name" value="KR"/>
    <property type="match status" value="3"/>
</dbReference>
<feature type="disulfide bond" evidence="9">
    <location>
        <begin position="213"/>
        <end position="236"/>
    </location>
</feature>
<dbReference type="SMART" id="SM00130">
    <property type="entry name" value="KR"/>
    <property type="match status" value="4"/>
</dbReference>
<evidence type="ECO:0000256" key="5">
    <source>
        <dbReference type="ARBA" id="ARBA00022729"/>
    </source>
</evidence>
<dbReference type="SMART" id="SM00020">
    <property type="entry name" value="Tryp_SPc"/>
    <property type="match status" value="1"/>
</dbReference>
<dbReference type="PRINTS" id="PR00722">
    <property type="entry name" value="CHYMOTRYPSIN"/>
</dbReference>
<organism evidence="15 16">
    <name type="scientific">Aldrovandia affinis</name>
    <dbReference type="NCBI Taxonomy" id="143900"/>
    <lineage>
        <taxon>Eukaryota</taxon>
        <taxon>Metazoa</taxon>
        <taxon>Chordata</taxon>
        <taxon>Craniata</taxon>
        <taxon>Vertebrata</taxon>
        <taxon>Euteleostomi</taxon>
        <taxon>Actinopterygii</taxon>
        <taxon>Neopterygii</taxon>
        <taxon>Teleostei</taxon>
        <taxon>Notacanthiformes</taxon>
        <taxon>Halosauridae</taxon>
        <taxon>Aldrovandia</taxon>
    </lineage>
</organism>
<dbReference type="FunFam" id="2.40.20.10:FF:000009">
    <property type="entry name" value="Hepatocyte growth factor-like 1"/>
    <property type="match status" value="1"/>
</dbReference>
<evidence type="ECO:0000256" key="6">
    <source>
        <dbReference type="ARBA" id="ARBA00022737"/>
    </source>
</evidence>
<dbReference type="GO" id="GO:0005102">
    <property type="term" value="F:signaling receptor binding"/>
    <property type="evidence" value="ECO:0007669"/>
    <property type="project" value="TreeGrafter"/>
</dbReference>
<feature type="domain" description="Peptidase S1" evidence="13">
    <location>
        <begin position="455"/>
        <end position="680"/>
    </location>
</feature>
<feature type="signal peptide" evidence="11">
    <location>
        <begin position="1"/>
        <end position="19"/>
    </location>
</feature>
<feature type="domain" description="Kringle" evidence="12">
    <location>
        <begin position="343"/>
        <end position="422"/>
    </location>
</feature>
<dbReference type="SUPFAM" id="SSF57414">
    <property type="entry name" value="Hairpin loop containing domain-like"/>
    <property type="match status" value="1"/>
</dbReference>
<dbReference type="FunFam" id="2.40.20.10:FF:000002">
    <property type="entry name" value="Hepatocyte growth factor"/>
    <property type="match status" value="1"/>
</dbReference>
<keyword evidence="5 11" id="KW-0732">Signal</keyword>
<evidence type="ECO:0000313" key="15">
    <source>
        <dbReference type="EMBL" id="KAJ8394841.1"/>
    </source>
</evidence>
<dbReference type="Proteomes" id="UP001221898">
    <property type="component" value="Unassembled WGS sequence"/>
</dbReference>
<evidence type="ECO:0000259" key="13">
    <source>
        <dbReference type="PROSITE" id="PS50240"/>
    </source>
</evidence>
<dbReference type="PROSITE" id="PS00021">
    <property type="entry name" value="KRINGLE_1"/>
    <property type="match status" value="3"/>
</dbReference>